<accession>A0ABS5PII6</accession>
<dbReference type="InterPro" id="IPR046733">
    <property type="entry name" value="DUF6625"/>
</dbReference>
<proteinExistence type="predicted"/>
<protein>
    <recommendedName>
        <fullName evidence="3">Glycosyl transferase</fullName>
    </recommendedName>
</protein>
<dbReference type="RefSeq" id="WP_213307968.1">
    <property type="nucleotide sequence ID" value="NZ_JAGYVZ010000047.1"/>
</dbReference>
<sequence length="276" mass="32955">MKKKTSIAMIICYIGKLPWYFDYFVHSCKYNLDVHFFIITDDQSYSKKVSENIYFIYKTLDEINEIATSKLGFKTNIMSGYKLCDFKPAYGLLFSELIEEYDFWGHGDLDIIFGDIRKFMTEDILGSHDLIAVRDDYLTGYFLLFRNNSQMRLLFTNSKDYKKIFSDQKHYCFDETNFSFIDFANELHYSEIKSEVESMTHVVKRQHEKKLINAYFDFHVIEGAYGKLSWEKGVLMYNNKYEAMLYHLILLKTIYKPKRKIKTIPESFKISKTRIY</sequence>
<evidence type="ECO:0000313" key="2">
    <source>
        <dbReference type="Proteomes" id="UP000722625"/>
    </source>
</evidence>
<evidence type="ECO:0000313" key="1">
    <source>
        <dbReference type="EMBL" id="MBS7234123.1"/>
    </source>
</evidence>
<organism evidence="1 2">
    <name type="scientific">Flavobacterium psychroterrae</name>
    <dbReference type="NCBI Taxonomy" id="2133767"/>
    <lineage>
        <taxon>Bacteria</taxon>
        <taxon>Pseudomonadati</taxon>
        <taxon>Bacteroidota</taxon>
        <taxon>Flavobacteriia</taxon>
        <taxon>Flavobacteriales</taxon>
        <taxon>Flavobacteriaceae</taxon>
        <taxon>Flavobacterium</taxon>
    </lineage>
</organism>
<keyword evidence="2" id="KW-1185">Reference proteome</keyword>
<dbReference type="EMBL" id="JAGYVZ010000047">
    <property type="protein sequence ID" value="MBS7234123.1"/>
    <property type="molecule type" value="Genomic_DNA"/>
</dbReference>
<dbReference type="Pfam" id="PF20330">
    <property type="entry name" value="DUF6625"/>
    <property type="match status" value="1"/>
</dbReference>
<evidence type="ECO:0008006" key="3">
    <source>
        <dbReference type="Google" id="ProtNLM"/>
    </source>
</evidence>
<comment type="caution">
    <text evidence="1">The sequence shown here is derived from an EMBL/GenBank/DDBJ whole genome shotgun (WGS) entry which is preliminary data.</text>
</comment>
<name>A0ABS5PII6_9FLAO</name>
<dbReference type="Proteomes" id="UP000722625">
    <property type="component" value="Unassembled WGS sequence"/>
</dbReference>
<gene>
    <name evidence="1" type="ORF">KHA90_24275</name>
</gene>
<reference evidence="1 2" key="1">
    <citation type="journal article" date="2018" name="Int. J. Syst. Evol. Microbiol.">
        <title>Flavobacterium chryseum sp. nov. and Flavobacterium psychroterrae sp. nov., novel environmental bacteria isolated from Antarctica.</title>
        <authorList>
            <person name="Kralova S."/>
            <person name="Svec P."/>
            <person name="Busse H.J."/>
            <person name="Stankova E."/>
            <person name="Vaczi P."/>
            <person name="Sedlacek I."/>
        </authorList>
    </citation>
    <scope>NUCLEOTIDE SEQUENCE [LARGE SCALE GENOMIC DNA]</scope>
    <source>
        <strain evidence="1 2">CCM 8827</strain>
    </source>
</reference>